<evidence type="ECO:0000256" key="2">
    <source>
        <dbReference type="ARBA" id="ARBA00022741"/>
    </source>
</evidence>
<dbReference type="InterPro" id="IPR011335">
    <property type="entry name" value="Restrct_endonuc-II-like"/>
</dbReference>
<dbReference type="SUPFAM" id="SSF52540">
    <property type="entry name" value="P-loop containing nucleoside triphosphate hydrolases"/>
    <property type="match status" value="1"/>
</dbReference>
<dbReference type="InterPro" id="IPR011604">
    <property type="entry name" value="PDDEXK-like_dom_sf"/>
</dbReference>
<evidence type="ECO:0000259" key="16">
    <source>
        <dbReference type="PROSITE" id="PS51198"/>
    </source>
</evidence>
<dbReference type="Pfam" id="PF00580">
    <property type="entry name" value="UvrD-helicase"/>
    <property type="match status" value="1"/>
</dbReference>
<dbReference type="Gene3D" id="3.90.320.10">
    <property type="match status" value="1"/>
</dbReference>
<dbReference type="InterPro" id="IPR014017">
    <property type="entry name" value="DNA_helicase_UvrD-like_C"/>
</dbReference>
<dbReference type="GO" id="GO:0005829">
    <property type="term" value="C:cytosol"/>
    <property type="evidence" value="ECO:0007669"/>
    <property type="project" value="TreeGrafter"/>
</dbReference>
<proteinExistence type="predicted"/>
<evidence type="ECO:0000256" key="12">
    <source>
        <dbReference type="ARBA" id="ARBA00034808"/>
    </source>
</evidence>
<dbReference type="SUPFAM" id="SSF52980">
    <property type="entry name" value="Restriction endonuclease-like"/>
    <property type="match status" value="1"/>
</dbReference>
<evidence type="ECO:0000256" key="9">
    <source>
        <dbReference type="ARBA" id="ARBA00023204"/>
    </source>
</evidence>
<dbReference type="Pfam" id="PF13361">
    <property type="entry name" value="UvrD_C"/>
    <property type="match status" value="1"/>
</dbReference>
<organism evidence="18 19">
    <name type="scientific">Legionella sainthelensi</name>
    <dbReference type="NCBI Taxonomy" id="28087"/>
    <lineage>
        <taxon>Bacteria</taxon>
        <taxon>Pseudomonadati</taxon>
        <taxon>Pseudomonadota</taxon>
        <taxon>Gammaproteobacteria</taxon>
        <taxon>Legionellales</taxon>
        <taxon>Legionellaceae</taxon>
        <taxon>Legionella</taxon>
    </lineage>
</organism>
<dbReference type="GO" id="GO:0033202">
    <property type="term" value="C:DNA helicase complex"/>
    <property type="evidence" value="ECO:0007669"/>
    <property type="project" value="TreeGrafter"/>
</dbReference>
<keyword evidence="2 15" id="KW-0547">Nucleotide-binding</keyword>
<dbReference type="EC" id="5.6.2.4" evidence="12"/>
<dbReference type="PATRIC" id="fig|28087.4.peg.3134"/>
<dbReference type="GO" id="GO:0005524">
    <property type="term" value="F:ATP binding"/>
    <property type="evidence" value="ECO:0007669"/>
    <property type="project" value="UniProtKB-UniRule"/>
</dbReference>
<dbReference type="GO" id="GO:0004527">
    <property type="term" value="F:exonuclease activity"/>
    <property type="evidence" value="ECO:0007669"/>
    <property type="project" value="UniProtKB-KW"/>
</dbReference>
<accession>A0A0W0YBX4</accession>
<name>A0A0W0YBX4_9GAMM</name>
<dbReference type="PROSITE" id="PS51198">
    <property type="entry name" value="UVRD_HELICASE_ATP_BIND"/>
    <property type="match status" value="1"/>
</dbReference>
<evidence type="ECO:0000259" key="17">
    <source>
        <dbReference type="PROSITE" id="PS51217"/>
    </source>
</evidence>
<evidence type="ECO:0000256" key="14">
    <source>
        <dbReference type="ARBA" id="ARBA00048988"/>
    </source>
</evidence>
<sequence>MLVDSAQRSQATDPSLSFIVQAPAGSGKTEILTQRYLRLLSTVKAPEQIVALTFTRKAASEMRERILFALQQAANHQPANSPHQQMTLDFAHKALHFDAHYQWDLLQQPSRLRVITIDSLCQSINQAIPLLEKQIAYAQITDKTNSYYLNAGRHCIQYALTTPQYQEAIKTLLLHVDNRQDRLLDLFSELLSQRDQWLIPLFQARTQEKASFEHALKIIEQHELNRFKNSLPQHLAKELTENARQLAHIENNPNSPRYLLKDWHDFAHTNQETAKALSKLLLTNDANFRKSFDHHVGLLSSSCSPDEYKRIKNASKELLSGLNEYPDFLEALIQVSNLPNPKYDPEQWEVLQALFLLLPLLVGHLHLLFSEKNEVDFTTISQQALSALGDAENPTDLALYLDNTLHHILVDEFQDTSITQFELLTKLVNGWQQGDGKTLFIVGDPMQSIYRFRQAEVGLFFKAKEQGIGSVKLHPLELSCNFRSTQTIVGWVNKHFAHIFPTQIDIESGSVPFHPGVNVIKDRENSAIYAIKFKNREQEAQKLIQFIQHELQTYPQQSVAILVRSRTQLSAIIRLLRQHQIPYQGTDITLLSNLSHLRDVWSLTQALLAPANRLSWLAVLRSPYCGLCLSDIHAIARFNTKKSIYFALLNLNKIQEISEEGRIRAGFLIQVMHQALTQRYETQLSSWVIHTLKKLHIHNILHESQLNDLEQFWTLLDRYEQDGRLPDMKEFLIELNKLYSQQTNSSRLHVMTIHKSKGLEFDTVLLPGLGAQANHGDKPMLRWLNLPTQKQGNLLLMSPIHAPHQDCALYDYLTQLDEIKSRYEAQRLLYVAVTRAKSRLYLTDYSEKSSKSSFRSLLKQQEFIDEETTYVTEEGALSLPKLLRLPLNYYLTPKPDIAFNHKASTTSLASSIPRLIGIITHRLLHWICDHHPETIAEVPWSLARYELRKLGFEEKMQLDALETMQKQITKLFEDPTGLWIIAKHHQELNEYELIVEQKNMPITRIIDRTFEDQGKCWIIDFKTGKEDDSSLFKHQQQLNEYASYLSSRTHLPIYCGIYYLASNHWVNWHYTPISTPAIYDEIP</sequence>
<evidence type="ECO:0000256" key="4">
    <source>
        <dbReference type="ARBA" id="ARBA00022801"/>
    </source>
</evidence>
<keyword evidence="10" id="KW-0413">Isomerase</keyword>
<dbReference type="InterPro" id="IPR038726">
    <property type="entry name" value="PDDEXK_AddAB-type"/>
</dbReference>
<gene>
    <name evidence="18" type="ORF">Lsai_2916</name>
</gene>
<evidence type="ECO:0000256" key="7">
    <source>
        <dbReference type="ARBA" id="ARBA00022840"/>
    </source>
</evidence>
<comment type="catalytic activity">
    <reaction evidence="11">
        <text>Couples ATP hydrolysis with the unwinding of duplex DNA by translocating in the 3'-5' direction.</text>
        <dbReference type="EC" id="5.6.2.4"/>
    </reaction>
</comment>
<dbReference type="GO" id="GO:0000725">
    <property type="term" value="P:recombinational repair"/>
    <property type="evidence" value="ECO:0007669"/>
    <property type="project" value="TreeGrafter"/>
</dbReference>
<dbReference type="InterPro" id="IPR027417">
    <property type="entry name" value="P-loop_NTPase"/>
</dbReference>
<keyword evidence="8" id="KW-0238">DNA-binding</keyword>
<dbReference type="PANTHER" id="PTHR11070:SF2">
    <property type="entry name" value="ATP-DEPENDENT DNA HELICASE SRS2"/>
    <property type="match status" value="1"/>
</dbReference>
<evidence type="ECO:0000256" key="11">
    <source>
        <dbReference type="ARBA" id="ARBA00034617"/>
    </source>
</evidence>
<evidence type="ECO:0000256" key="10">
    <source>
        <dbReference type="ARBA" id="ARBA00023235"/>
    </source>
</evidence>
<dbReference type="PANTHER" id="PTHR11070">
    <property type="entry name" value="UVRD / RECB / PCRA DNA HELICASE FAMILY MEMBER"/>
    <property type="match status" value="1"/>
</dbReference>
<evidence type="ECO:0000256" key="5">
    <source>
        <dbReference type="ARBA" id="ARBA00022806"/>
    </source>
</evidence>
<feature type="domain" description="UvrD-like helicase C-terminal" evidence="17">
    <location>
        <begin position="497"/>
        <end position="758"/>
    </location>
</feature>
<evidence type="ECO:0000256" key="3">
    <source>
        <dbReference type="ARBA" id="ARBA00022763"/>
    </source>
</evidence>
<keyword evidence="7 15" id="KW-0067">ATP-binding</keyword>
<dbReference type="EMBL" id="LNYV01000037">
    <property type="protein sequence ID" value="KTD54094.1"/>
    <property type="molecule type" value="Genomic_DNA"/>
</dbReference>
<keyword evidence="1" id="KW-0540">Nuclease</keyword>
<keyword evidence="5 15" id="KW-0347">Helicase</keyword>
<reference evidence="18 19" key="1">
    <citation type="submission" date="2015-11" db="EMBL/GenBank/DDBJ databases">
        <title>Genomic analysis of 38 Legionella species identifies large and diverse effector repertoires.</title>
        <authorList>
            <person name="Burstein D."/>
            <person name="Amaro F."/>
            <person name="Zusman T."/>
            <person name="Lifshitz Z."/>
            <person name="Cohen O."/>
            <person name="Gilbert J.A."/>
            <person name="Pupko T."/>
            <person name="Shuman H.A."/>
            <person name="Segal G."/>
        </authorList>
    </citation>
    <scope>NUCLEOTIDE SEQUENCE [LARGE SCALE GENOMIC DNA]</scope>
    <source>
        <strain evidence="18 19">Mt.St.Helens-4</strain>
    </source>
</reference>
<feature type="binding site" evidence="15">
    <location>
        <begin position="22"/>
        <end position="29"/>
    </location>
    <ligand>
        <name>ATP</name>
        <dbReference type="ChEBI" id="CHEBI:30616"/>
    </ligand>
</feature>
<dbReference type="Proteomes" id="UP000054621">
    <property type="component" value="Unassembled WGS sequence"/>
</dbReference>
<keyword evidence="3" id="KW-0227">DNA damage</keyword>
<dbReference type="GO" id="GO:0043138">
    <property type="term" value="F:3'-5' DNA helicase activity"/>
    <property type="evidence" value="ECO:0007669"/>
    <property type="project" value="UniProtKB-EC"/>
</dbReference>
<evidence type="ECO:0000313" key="18">
    <source>
        <dbReference type="EMBL" id="KTD54094.1"/>
    </source>
</evidence>
<keyword evidence="4 15" id="KW-0378">Hydrolase</keyword>
<keyword evidence="6" id="KW-0269">Exonuclease</keyword>
<dbReference type="InterPro" id="IPR014016">
    <property type="entry name" value="UvrD-like_ATP-bd"/>
</dbReference>
<dbReference type="Pfam" id="PF12705">
    <property type="entry name" value="PDDEXK_1"/>
    <property type="match status" value="1"/>
</dbReference>
<dbReference type="eggNOG" id="COG1074">
    <property type="taxonomic scope" value="Bacteria"/>
</dbReference>
<evidence type="ECO:0000256" key="15">
    <source>
        <dbReference type="PROSITE-ProRule" id="PRU00560"/>
    </source>
</evidence>
<evidence type="ECO:0000256" key="13">
    <source>
        <dbReference type="ARBA" id="ARBA00034923"/>
    </source>
</evidence>
<dbReference type="Gene3D" id="3.40.50.300">
    <property type="entry name" value="P-loop containing nucleotide triphosphate hydrolases"/>
    <property type="match status" value="4"/>
</dbReference>
<dbReference type="Gene3D" id="1.10.486.10">
    <property type="entry name" value="PCRA, domain 4"/>
    <property type="match status" value="1"/>
</dbReference>
<dbReference type="PROSITE" id="PS51217">
    <property type="entry name" value="UVRD_HELICASE_CTER"/>
    <property type="match status" value="1"/>
</dbReference>
<feature type="domain" description="UvrD-like helicase ATP-binding" evidence="16">
    <location>
        <begin position="1"/>
        <end position="485"/>
    </location>
</feature>
<evidence type="ECO:0000256" key="6">
    <source>
        <dbReference type="ARBA" id="ARBA00022839"/>
    </source>
</evidence>
<evidence type="ECO:0000313" key="19">
    <source>
        <dbReference type="Proteomes" id="UP000054621"/>
    </source>
</evidence>
<dbReference type="RefSeq" id="WP_027271400.1">
    <property type="nucleotide sequence ID" value="NZ_CAAAJE010000017.1"/>
</dbReference>
<dbReference type="InterPro" id="IPR000212">
    <property type="entry name" value="DNA_helicase_UvrD/REP"/>
</dbReference>
<comment type="caution">
    <text evidence="18">The sequence shown here is derived from an EMBL/GenBank/DDBJ whole genome shotgun (WGS) entry which is preliminary data.</text>
</comment>
<dbReference type="STRING" id="28087.Lsai_2916"/>
<evidence type="ECO:0000256" key="8">
    <source>
        <dbReference type="ARBA" id="ARBA00023125"/>
    </source>
</evidence>
<dbReference type="AlphaFoldDB" id="A0A0W0YBX4"/>
<keyword evidence="9" id="KW-0234">DNA repair</keyword>
<dbReference type="GO" id="GO:0003677">
    <property type="term" value="F:DNA binding"/>
    <property type="evidence" value="ECO:0007669"/>
    <property type="project" value="UniProtKB-KW"/>
</dbReference>
<protein>
    <recommendedName>
        <fullName evidence="12">DNA 3'-5' helicase</fullName>
        <ecNumber evidence="12">5.6.2.4</ecNumber>
    </recommendedName>
    <alternativeName>
        <fullName evidence="13">DNA 3'-5' helicase II</fullName>
    </alternativeName>
</protein>
<comment type="catalytic activity">
    <reaction evidence="14">
        <text>ATP + H2O = ADP + phosphate + H(+)</text>
        <dbReference type="Rhea" id="RHEA:13065"/>
        <dbReference type="ChEBI" id="CHEBI:15377"/>
        <dbReference type="ChEBI" id="CHEBI:15378"/>
        <dbReference type="ChEBI" id="CHEBI:30616"/>
        <dbReference type="ChEBI" id="CHEBI:43474"/>
        <dbReference type="ChEBI" id="CHEBI:456216"/>
        <dbReference type="EC" id="5.6.2.4"/>
    </reaction>
</comment>
<dbReference type="OrthoDB" id="9810135at2"/>
<evidence type="ECO:0000256" key="1">
    <source>
        <dbReference type="ARBA" id="ARBA00022722"/>
    </source>
</evidence>